<evidence type="ECO:0000256" key="2">
    <source>
        <dbReference type="ARBA" id="ARBA00022777"/>
    </source>
</evidence>
<evidence type="ECO:0000313" key="7">
    <source>
        <dbReference type="Proteomes" id="UP000306628"/>
    </source>
</evidence>
<dbReference type="Proteomes" id="UP000306628">
    <property type="component" value="Unassembled WGS sequence"/>
</dbReference>
<dbReference type="InterPro" id="IPR013750">
    <property type="entry name" value="GHMP_kinase_C_dom"/>
</dbReference>
<comment type="caution">
    <text evidence="6">The sequence shown here is derived from an EMBL/GenBank/DDBJ whole genome shotgun (WGS) entry which is preliminary data.</text>
</comment>
<dbReference type="Gene3D" id="3.30.230.10">
    <property type="match status" value="1"/>
</dbReference>
<dbReference type="OrthoDB" id="4548147at2"/>
<feature type="domain" description="GHMP kinase C-terminal" evidence="5">
    <location>
        <begin position="211"/>
        <end position="286"/>
    </location>
</feature>
<dbReference type="SUPFAM" id="SSF54211">
    <property type="entry name" value="Ribosomal protein S5 domain 2-like"/>
    <property type="match status" value="1"/>
</dbReference>
<dbReference type="GO" id="GO:0005524">
    <property type="term" value="F:ATP binding"/>
    <property type="evidence" value="ECO:0007669"/>
    <property type="project" value="InterPro"/>
</dbReference>
<evidence type="ECO:0000259" key="5">
    <source>
        <dbReference type="Pfam" id="PF08544"/>
    </source>
</evidence>
<keyword evidence="1" id="KW-0808">Transferase</keyword>
<keyword evidence="7" id="KW-1185">Reference proteome</keyword>
<dbReference type="EMBL" id="VCKX01000369">
    <property type="protein sequence ID" value="TMR16693.1"/>
    <property type="molecule type" value="Genomic_DNA"/>
</dbReference>
<feature type="region of interest" description="Disordered" evidence="3">
    <location>
        <begin position="1"/>
        <end position="23"/>
    </location>
</feature>
<gene>
    <name evidence="6" type="ORF">ETD85_54950</name>
</gene>
<reference evidence="6 7" key="1">
    <citation type="submission" date="2019-05" db="EMBL/GenBank/DDBJ databases">
        <title>Draft genome sequence of Nonomuraea zeae DSM 100528.</title>
        <authorList>
            <person name="Saricaoglu S."/>
            <person name="Isik K."/>
        </authorList>
    </citation>
    <scope>NUCLEOTIDE SEQUENCE [LARGE SCALE GENOMIC DNA]</scope>
    <source>
        <strain evidence="6 7">DSM 100528</strain>
    </source>
</reference>
<dbReference type="InterPro" id="IPR020568">
    <property type="entry name" value="Ribosomal_Su5_D2-typ_SF"/>
</dbReference>
<evidence type="ECO:0000259" key="4">
    <source>
        <dbReference type="Pfam" id="PF00288"/>
    </source>
</evidence>
<dbReference type="Pfam" id="PF08544">
    <property type="entry name" value="GHMP_kinases_C"/>
    <property type="match status" value="1"/>
</dbReference>
<accession>A0A5S4FEC5</accession>
<evidence type="ECO:0000256" key="3">
    <source>
        <dbReference type="SAM" id="MobiDB-lite"/>
    </source>
</evidence>
<dbReference type="GO" id="GO:0016301">
    <property type="term" value="F:kinase activity"/>
    <property type="evidence" value="ECO:0007669"/>
    <property type="project" value="UniProtKB-KW"/>
</dbReference>
<sequence length="303" mass="32622">MTIHLLTSEATRPGRAGGVGRGRAPGTFGELLQGILRPSTDFLVTFPVDLYVEAAFEPDPQLDQVIVSPPHKAKSQRLATALLSHYGAHTGGWLMINSALPEGKGMASSTADLVATARAVDAAFRLHLPNRLLQRLMAEIEPSDGVMHPGITAFFHREVRLHRRMGALPQLTIAGIDDGESVDTIAFNRSRKPIPPHWADRYGQLLDELTAAVRDGDLTAVGRVSAASARLFQTFNPKPHLAEVEEICRAVGGLGTVVGHSGTCLGILLARDHPRHGANLAHALKELEGLRRPLIVCRSTSKP</sequence>
<proteinExistence type="predicted"/>
<dbReference type="InterPro" id="IPR014721">
    <property type="entry name" value="Ribsml_uS5_D2-typ_fold_subgr"/>
</dbReference>
<keyword evidence="2 6" id="KW-0418">Kinase</keyword>
<feature type="domain" description="GHMP kinase N-terminal" evidence="4">
    <location>
        <begin position="77"/>
        <end position="142"/>
    </location>
</feature>
<protein>
    <submittedName>
        <fullName evidence="6">Kinase</fullName>
    </submittedName>
</protein>
<dbReference type="InterPro" id="IPR006204">
    <property type="entry name" value="GHMP_kinase_N_dom"/>
</dbReference>
<evidence type="ECO:0000313" key="6">
    <source>
        <dbReference type="EMBL" id="TMR16693.1"/>
    </source>
</evidence>
<organism evidence="6 7">
    <name type="scientific">Nonomuraea zeae</name>
    <dbReference type="NCBI Taxonomy" id="1642303"/>
    <lineage>
        <taxon>Bacteria</taxon>
        <taxon>Bacillati</taxon>
        <taxon>Actinomycetota</taxon>
        <taxon>Actinomycetes</taxon>
        <taxon>Streptosporangiales</taxon>
        <taxon>Streptosporangiaceae</taxon>
        <taxon>Nonomuraea</taxon>
    </lineage>
</organism>
<dbReference type="InterPro" id="IPR012363">
    <property type="entry name" value="PduX"/>
</dbReference>
<dbReference type="PIRSF" id="PIRSF033887">
    <property type="entry name" value="PduX"/>
    <property type="match status" value="1"/>
</dbReference>
<name>A0A5S4FEC5_9ACTN</name>
<dbReference type="RefSeq" id="WP_138697810.1">
    <property type="nucleotide sequence ID" value="NZ_JBHSAZ010000107.1"/>
</dbReference>
<dbReference type="AlphaFoldDB" id="A0A5S4FEC5"/>
<evidence type="ECO:0000256" key="1">
    <source>
        <dbReference type="ARBA" id="ARBA00022679"/>
    </source>
</evidence>
<dbReference type="Pfam" id="PF00288">
    <property type="entry name" value="GHMP_kinases_N"/>
    <property type="match status" value="1"/>
</dbReference>